<accession>I4EFV2</accession>
<dbReference type="SUPFAM" id="SSF56601">
    <property type="entry name" value="beta-lactamase/transpeptidase-like"/>
    <property type="match status" value="1"/>
</dbReference>
<proteinExistence type="predicted"/>
<dbReference type="GO" id="GO:0005886">
    <property type="term" value="C:plasma membrane"/>
    <property type="evidence" value="ECO:0007669"/>
    <property type="project" value="TreeGrafter"/>
</dbReference>
<dbReference type="EC" id="2.4.1.129" evidence="4"/>
<evidence type="ECO:0000313" key="4">
    <source>
        <dbReference type="EMBL" id="CCF83564.1"/>
    </source>
</evidence>
<keyword evidence="1" id="KW-0812">Transmembrane</keyword>
<organism evidence="4 5">
    <name type="scientific">Nitrolancea hollandica Lb</name>
    <dbReference type="NCBI Taxonomy" id="1129897"/>
    <lineage>
        <taxon>Bacteria</taxon>
        <taxon>Pseudomonadati</taxon>
        <taxon>Thermomicrobiota</taxon>
        <taxon>Thermomicrobia</taxon>
        <taxon>Sphaerobacterales</taxon>
        <taxon>Sphaerobacterineae</taxon>
        <taxon>Sphaerobacteraceae</taxon>
        <taxon>Nitrolancea</taxon>
    </lineage>
</organism>
<comment type="caution">
    <text evidence="4">The sequence shown here is derived from an EMBL/GenBank/DDBJ whole genome shotgun (WGS) entry which is preliminary data.</text>
</comment>
<feature type="transmembrane region" description="Helical" evidence="1">
    <location>
        <begin position="66"/>
        <end position="86"/>
    </location>
</feature>
<dbReference type="PANTHER" id="PTHR30627:SF24">
    <property type="entry name" value="PENICILLIN-BINDING PROTEIN 4B"/>
    <property type="match status" value="1"/>
</dbReference>
<reference evidence="4 5" key="1">
    <citation type="journal article" date="2012" name="ISME J.">
        <title>Nitrification expanded: discovery, physiology and genomics of a nitrite-oxidizing bacterium from the phylum Chloroflexi.</title>
        <authorList>
            <person name="Sorokin D.Y."/>
            <person name="Lucker S."/>
            <person name="Vejmelkova D."/>
            <person name="Kostrikina N.A."/>
            <person name="Kleerebezem R."/>
            <person name="Rijpstra W.I."/>
            <person name="Damste J.S."/>
            <person name="Le Paslier D."/>
            <person name="Muyzer G."/>
            <person name="Wagner M."/>
            <person name="van Loosdrecht M.C."/>
            <person name="Daims H."/>
        </authorList>
    </citation>
    <scope>NUCLEOTIDE SEQUENCE [LARGE SCALE GENOMIC DNA]</scope>
    <source>
        <strain evidence="5">none</strain>
    </source>
</reference>
<dbReference type="Gene3D" id="3.40.710.10">
    <property type="entry name" value="DD-peptidase/beta-lactamase superfamily"/>
    <property type="match status" value="1"/>
</dbReference>
<keyword evidence="1" id="KW-0472">Membrane</keyword>
<dbReference type="Gene3D" id="3.90.1310.10">
    <property type="entry name" value="Penicillin-binding protein 2a (Domain 2)"/>
    <property type="match status" value="1"/>
</dbReference>
<evidence type="ECO:0000259" key="2">
    <source>
        <dbReference type="Pfam" id="PF00905"/>
    </source>
</evidence>
<feature type="domain" description="Penicillin binding protein A dimerisation" evidence="3">
    <location>
        <begin position="123"/>
        <end position="205"/>
    </location>
</feature>
<evidence type="ECO:0000256" key="1">
    <source>
        <dbReference type="SAM" id="Phobius"/>
    </source>
</evidence>
<dbReference type="InterPro" id="IPR001460">
    <property type="entry name" value="PCN-bd_Tpept"/>
</dbReference>
<keyword evidence="4" id="KW-0328">Glycosyltransferase</keyword>
<dbReference type="InterPro" id="IPR012338">
    <property type="entry name" value="Beta-lactam/transpept-like"/>
</dbReference>
<dbReference type="AlphaFoldDB" id="I4EFV2"/>
<keyword evidence="4" id="KW-0808">Transferase</keyword>
<dbReference type="Proteomes" id="UP000004221">
    <property type="component" value="Unassembled WGS sequence"/>
</dbReference>
<dbReference type="Pfam" id="PF00905">
    <property type="entry name" value="Transpeptidase"/>
    <property type="match status" value="1"/>
</dbReference>
<dbReference type="GO" id="GO:0071972">
    <property type="term" value="F:peptidoglycan L,D-transpeptidase activity"/>
    <property type="evidence" value="ECO:0007669"/>
    <property type="project" value="TreeGrafter"/>
</dbReference>
<dbReference type="InterPro" id="IPR050515">
    <property type="entry name" value="Beta-lactam/transpept"/>
</dbReference>
<dbReference type="EMBL" id="CAGS01000160">
    <property type="protein sequence ID" value="CCF83564.1"/>
    <property type="molecule type" value="Genomic_DNA"/>
</dbReference>
<dbReference type="GO" id="GO:0071555">
    <property type="term" value="P:cell wall organization"/>
    <property type="evidence" value="ECO:0007669"/>
    <property type="project" value="TreeGrafter"/>
</dbReference>
<dbReference type="InterPro" id="IPR054120">
    <property type="entry name" value="PBPA_dimer"/>
</dbReference>
<feature type="transmembrane region" description="Helical" evidence="1">
    <location>
        <begin position="34"/>
        <end position="54"/>
    </location>
</feature>
<feature type="transmembrane region" description="Helical" evidence="1">
    <location>
        <begin position="7"/>
        <end position="28"/>
    </location>
</feature>
<evidence type="ECO:0000313" key="5">
    <source>
        <dbReference type="Proteomes" id="UP000004221"/>
    </source>
</evidence>
<feature type="domain" description="Penicillin-binding protein transpeptidase" evidence="2">
    <location>
        <begin position="226"/>
        <end position="550"/>
    </location>
</feature>
<keyword evidence="1" id="KW-1133">Transmembrane helix</keyword>
<protein>
    <submittedName>
        <fullName evidence="4">Peptidoglycan glycosyltransferase</fullName>
        <ecNumber evidence="4">2.4.1.129</ecNumber>
    </submittedName>
</protein>
<dbReference type="PANTHER" id="PTHR30627">
    <property type="entry name" value="PEPTIDOGLYCAN D,D-TRANSPEPTIDASE"/>
    <property type="match status" value="1"/>
</dbReference>
<sequence>MEEDMNPFIRSVALIAAVFVVLYGFYVSEGGGSQVIWLGLMAITFVLLAVGLWPNIAPSLPKMHRAVIRCAFLFFVGFIMVSIQLVRLQVADSAEILNYSGTGQDGTVIANPRFRIQAAEAIRGRILAHDGQVLASTQRQDDGSKIRSYPEPAAAYLAGFYSPLLYGTNNLESAYDAYLTGQKGGNPVGEWLDDVLHRPKQGYDVTLTLDLALQEKADQLLGDRNGAAVLMDAKTGAILAMASKPSFDPNKLYANSGSQSEQEIKQASAYWDTLTKQDGSPLLFRPTQGLYAPGSIFKTVTLAAALDSGIAKPDTVYRDEGALTVDDRVIVEQNRPNENRVSYTLTEAYGYSLNVVFAQVGMQLGPERLTDYAKRFGLSEDLPFDMPVASSRISTTPDFLSNRSSLADTAFGQGQLLVTPLQMAEVAGAIANDGEMMRPYLLDHISDAGGDSLQKGKSRTWQRAIKSETAAAVRDIMIKSVQNGYASGAQIPGYVVGGKTGTAEVSGQQPHAWFIGFAGEKDPQYVVAVVVEHGGEGSKVALPIGRQLLQAALQQAPS</sequence>
<gene>
    <name evidence="4" type="ORF">NITHO_2420002</name>
</gene>
<dbReference type="GO" id="GO:0008658">
    <property type="term" value="F:penicillin binding"/>
    <property type="evidence" value="ECO:0007669"/>
    <property type="project" value="InterPro"/>
</dbReference>
<name>I4EFV2_9BACT</name>
<dbReference type="GO" id="GO:0016757">
    <property type="term" value="F:glycosyltransferase activity"/>
    <property type="evidence" value="ECO:0007669"/>
    <property type="project" value="UniProtKB-KW"/>
</dbReference>
<evidence type="ECO:0000259" key="3">
    <source>
        <dbReference type="Pfam" id="PF21922"/>
    </source>
</evidence>
<keyword evidence="5" id="KW-1185">Reference proteome</keyword>
<dbReference type="Pfam" id="PF21922">
    <property type="entry name" value="PBP_dimer_2"/>
    <property type="match status" value="1"/>
</dbReference>